<dbReference type="RefSeq" id="WP_099788735.1">
    <property type="nucleotide sequence ID" value="NZ_JBHLYV010000004.1"/>
</dbReference>
<comment type="caution">
    <text evidence="2">The sequence shown here is derived from an EMBL/GenBank/DDBJ whole genome shotgun (WGS) entry which is preliminary data.</text>
</comment>
<dbReference type="Gene3D" id="3.40.190.10">
    <property type="entry name" value="Periplasmic binding protein-like II"/>
    <property type="match status" value="2"/>
</dbReference>
<proteinExistence type="predicted"/>
<evidence type="ECO:0000256" key="1">
    <source>
        <dbReference type="SAM" id="SignalP"/>
    </source>
</evidence>
<dbReference type="Proteomes" id="UP000230390">
    <property type="component" value="Unassembled WGS sequence"/>
</dbReference>
<dbReference type="SUPFAM" id="SSF53850">
    <property type="entry name" value="Periplasmic binding protein-like II"/>
    <property type="match status" value="1"/>
</dbReference>
<dbReference type="EMBL" id="PDOC01000006">
    <property type="protein sequence ID" value="PIL44674.1"/>
    <property type="molecule type" value="Genomic_DNA"/>
</dbReference>
<gene>
    <name evidence="2" type="ORF">CR105_12225</name>
</gene>
<feature type="chain" id="PRO_5013634530" evidence="1">
    <location>
        <begin position="22"/>
        <end position="240"/>
    </location>
</feature>
<keyword evidence="3" id="KW-1185">Reference proteome</keyword>
<dbReference type="AlphaFoldDB" id="A0A2G8TF84"/>
<feature type="signal peptide" evidence="1">
    <location>
        <begin position="1"/>
        <end position="21"/>
    </location>
</feature>
<reference evidence="2 3" key="1">
    <citation type="submission" date="2017-10" db="EMBL/GenBank/DDBJ databases">
        <title>Massilia psychrophilum sp. nov., a novel purple-pigmented bacterium isolated from Tianshan glacier, Xinjiang Municipality, China.</title>
        <authorList>
            <person name="Wang H."/>
        </authorList>
    </citation>
    <scope>NUCLEOTIDE SEQUENCE [LARGE SCALE GENOMIC DNA]</scope>
    <source>
        <strain evidence="2 3">JCM 30074</strain>
    </source>
</reference>
<accession>A0A2G8TF84</accession>
<evidence type="ECO:0000313" key="3">
    <source>
        <dbReference type="Proteomes" id="UP000230390"/>
    </source>
</evidence>
<organism evidence="2 3">
    <name type="scientific">Massilia eurypsychrophila</name>
    <dbReference type="NCBI Taxonomy" id="1485217"/>
    <lineage>
        <taxon>Bacteria</taxon>
        <taxon>Pseudomonadati</taxon>
        <taxon>Pseudomonadota</taxon>
        <taxon>Betaproteobacteria</taxon>
        <taxon>Burkholderiales</taxon>
        <taxon>Oxalobacteraceae</taxon>
        <taxon>Telluria group</taxon>
        <taxon>Massilia</taxon>
    </lineage>
</organism>
<sequence>MSFYFRTALCLALLLPLSLPAAELVILVDTATEMPMARFRNYQLVEGLHKHVGEALAGALGRQPRFLALPRKRIVGALNSGKADVLCGYIPEWLDGTFPWSQPFVPLVEVVITSRAFPRPRSLADLRGEPIGTVFGYTYPDLERALGSAFVRADGPSTDLNLRKLGLGRLHHMVTSKHLIDYRMKLADPPLALHPPLVVKHYMTGCALSPNGAVSPAQMERAVAQLQRDGTITAIMARYQ</sequence>
<evidence type="ECO:0000313" key="2">
    <source>
        <dbReference type="EMBL" id="PIL44674.1"/>
    </source>
</evidence>
<name>A0A2G8TF84_9BURK</name>
<dbReference type="PANTHER" id="PTHR35936:SF6">
    <property type="entry name" value="AMINO ACID ABC TRANSPORTER SUBSTRATE-BINDING PAAT FAMILY PROTEIN"/>
    <property type="match status" value="1"/>
</dbReference>
<dbReference type="PANTHER" id="PTHR35936">
    <property type="entry name" value="MEMBRANE-BOUND LYTIC MUREIN TRANSGLYCOSYLASE F"/>
    <property type="match status" value="1"/>
</dbReference>
<keyword evidence="1" id="KW-0732">Signal</keyword>
<protein>
    <submittedName>
        <fullName evidence="2">ABC transporter substrate-binding protein</fullName>
    </submittedName>
</protein>
<dbReference type="OrthoDB" id="8885114at2"/>